<protein>
    <recommendedName>
        <fullName evidence="10">Cysteine desulfurase IscS</fullName>
        <ecNumber evidence="10">2.8.1.7</ecNumber>
    </recommendedName>
</protein>
<comment type="pathway">
    <text evidence="10">Cofactor biosynthesis; iron-sulfur cluster biosynthesis.</text>
</comment>
<dbReference type="Pfam" id="PF00266">
    <property type="entry name" value="Aminotran_5"/>
    <property type="match status" value="1"/>
</dbReference>
<evidence type="ECO:0000259" key="12">
    <source>
        <dbReference type="Pfam" id="PF00266"/>
    </source>
</evidence>
<organism evidence="13 14">
    <name type="scientific">[Curtobacterium] plantarum</name>
    <dbReference type="NCBI Taxonomy" id="221276"/>
    <lineage>
        <taxon>Bacteria</taxon>
        <taxon>Pseudomonadati</taxon>
        <taxon>Pseudomonadota</taxon>
        <taxon>Gammaproteobacteria</taxon>
        <taxon>Enterobacterales</taxon>
        <taxon>Erwiniaceae</taxon>
        <taxon>Pantoea</taxon>
    </lineage>
</organism>
<comment type="function">
    <text evidence="10">Master enzyme that delivers sulfur to a number of partners involved in Fe-S cluster assembly, tRNA modification or cofactor biosynthesis. Catalyzes the removal of elemental sulfur atoms from cysteine to produce alanine. Functions as a sulfur delivery protein for Fe-S cluster synthesis onto IscU, an Fe-S scaffold assembly protein, as well as other S acceptor proteins.</text>
</comment>
<dbReference type="InterPro" id="IPR010240">
    <property type="entry name" value="Cys_deSase_IscS"/>
</dbReference>
<keyword evidence="6 10" id="KW-0663">Pyridoxal phosphate</keyword>
<comment type="cofactor">
    <cofactor evidence="1 10 11">
        <name>pyridoxal 5'-phosphate</name>
        <dbReference type="ChEBI" id="CHEBI:597326"/>
    </cofactor>
</comment>
<keyword evidence="10" id="KW-0963">Cytoplasm</keyword>
<accession>A0ABT9TCQ7</accession>
<feature type="binding site" evidence="10">
    <location>
        <position position="155"/>
    </location>
    <ligand>
        <name>pyridoxal 5'-phosphate</name>
        <dbReference type="ChEBI" id="CHEBI:597326"/>
    </ligand>
</feature>
<keyword evidence="14" id="KW-1185">Reference proteome</keyword>
<dbReference type="InterPro" id="IPR015421">
    <property type="entry name" value="PyrdxlP-dep_Trfase_major"/>
</dbReference>
<evidence type="ECO:0000256" key="8">
    <source>
        <dbReference type="ARBA" id="ARBA00023014"/>
    </source>
</evidence>
<evidence type="ECO:0000256" key="4">
    <source>
        <dbReference type="ARBA" id="ARBA00022714"/>
    </source>
</evidence>
<evidence type="ECO:0000256" key="5">
    <source>
        <dbReference type="ARBA" id="ARBA00022723"/>
    </source>
</evidence>
<evidence type="ECO:0000256" key="1">
    <source>
        <dbReference type="ARBA" id="ARBA00001933"/>
    </source>
</evidence>
<reference evidence="13 14" key="1">
    <citation type="submission" date="2023-07" db="EMBL/GenBank/DDBJ databases">
        <title>Sorghum-associated microbial communities from plants grown in Nebraska, USA.</title>
        <authorList>
            <person name="Schachtman D."/>
        </authorList>
    </citation>
    <scope>NUCLEOTIDE SEQUENCE [LARGE SCALE GENOMIC DNA]</scope>
    <source>
        <strain evidence="13 14">CC49</strain>
    </source>
</reference>
<keyword evidence="5 10" id="KW-0479">Metal-binding</keyword>
<dbReference type="NCBIfam" id="TIGR02006">
    <property type="entry name" value="IscS"/>
    <property type="match status" value="1"/>
</dbReference>
<dbReference type="InterPro" id="IPR016454">
    <property type="entry name" value="Cysteine_dSase"/>
</dbReference>
<feature type="binding site" evidence="10">
    <location>
        <position position="183"/>
    </location>
    <ligand>
        <name>pyridoxal 5'-phosphate</name>
        <dbReference type="ChEBI" id="CHEBI:597326"/>
    </ligand>
</feature>
<dbReference type="PANTHER" id="PTHR11601">
    <property type="entry name" value="CYSTEINE DESULFURYLASE FAMILY MEMBER"/>
    <property type="match status" value="1"/>
</dbReference>
<evidence type="ECO:0000256" key="6">
    <source>
        <dbReference type="ARBA" id="ARBA00022898"/>
    </source>
</evidence>
<evidence type="ECO:0000256" key="9">
    <source>
        <dbReference type="ARBA" id="ARBA00050776"/>
    </source>
</evidence>
<feature type="modified residue" description="N6-(pyridoxal phosphate)lysine" evidence="10">
    <location>
        <position position="206"/>
    </location>
</feature>
<sequence>MKLPIYLDYAATTPADPRVASKMMQFLTLDGTFGNPASRSHRFGWQSEEAVDVARNQIAELVNADPREIIFTSGATESDNLAIKGAAHAHQARGKHIITSQTEHKAVLDSCQQLEREGFAVTYLTPAANGIISPDQLRAALRDDTILVTLMHVNNETGVIQDIAAFGELCREREILFHVDATQSVGKLPIDLSQLPVDLMSFSAHKLYGPKGIGALYVRRKPRVQIAAQIHGGGHERGMRSGTLPVHQIVGMGEAYRIAAEERETEMARLQTLRDRLWQGISTLPDVTLNGDLQQSAPNILNLSFADVEGESLIMALKDLALSSGSACTSASLEPSYVLRALGLSEELAHSSLRFSLGRFTTEEEIDYAIALVQKSVTRLRALMKS</sequence>
<dbReference type="InterPro" id="IPR015422">
    <property type="entry name" value="PyrdxlP-dep_Trfase_small"/>
</dbReference>
<keyword evidence="8 10" id="KW-0411">Iron-sulfur</keyword>
<dbReference type="RefSeq" id="WP_010257588.1">
    <property type="nucleotide sequence ID" value="NZ_JAUSSJ010000004.1"/>
</dbReference>
<dbReference type="EMBL" id="JAUSSJ010000004">
    <property type="protein sequence ID" value="MDQ0020687.1"/>
    <property type="molecule type" value="Genomic_DNA"/>
</dbReference>
<dbReference type="Proteomes" id="UP001244623">
    <property type="component" value="Unassembled WGS sequence"/>
</dbReference>
<evidence type="ECO:0000256" key="2">
    <source>
        <dbReference type="ARBA" id="ARBA00006490"/>
    </source>
</evidence>
<dbReference type="NCBIfam" id="NF010611">
    <property type="entry name" value="PRK14012.1"/>
    <property type="match status" value="1"/>
</dbReference>
<dbReference type="EC" id="2.8.1.7" evidence="10"/>
<dbReference type="InterPro" id="IPR020578">
    <property type="entry name" value="Aminotrans_V_PyrdxlP_BS"/>
</dbReference>
<gene>
    <name evidence="10" type="primary">iscS</name>
    <name evidence="13" type="ORF">J2X94_002851</name>
</gene>
<proteinExistence type="inferred from homology"/>
<name>A0ABT9TCQ7_9GAMM</name>
<evidence type="ECO:0000256" key="3">
    <source>
        <dbReference type="ARBA" id="ARBA00022679"/>
    </source>
</evidence>
<feature type="binding site" evidence="10">
    <location>
        <begin position="203"/>
        <end position="205"/>
    </location>
    <ligand>
        <name>pyridoxal 5'-phosphate</name>
        <dbReference type="ChEBI" id="CHEBI:597326"/>
    </ligand>
</feature>
<feature type="binding site" evidence="10">
    <location>
        <position position="243"/>
    </location>
    <ligand>
        <name>pyridoxal 5'-phosphate</name>
        <dbReference type="ChEBI" id="CHEBI:597326"/>
    </ligand>
</feature>
<dbReference type="PIRSF" id="PIRSF005572">
    <property type="entry name" value="NifS"/>
    <property type="match status" value="1"/>
</dbReference>
<dbReference type="PANTHER" id="PTHR11601:SF34">
    <property type="entry name" value="CYSTEINE DESULFURASE"/>
    <property type="match status" value="1"/>
</dbReference>
<keyword evidence="3 10" id="KW-0808">Transferase</keyword>
<evidence type="ECO:0000313" key="14">
    <source>
        <dbReference type="Proteomes" id="UP001244623"/>
    </source>
</evidence>
<dbReference type="Gene3D" id="3.90.1150.10">
    <property type="entry name" value="Aspartate Aminotransferase, domain 1"/>
    <property type="match status" value="1"/>
</dbReference>
<feature type="domain" description="Aminotransferase class V" evidence="12">
    <location>
        <begin position="5"/>
        <end position="368"/>
    </location>
</feature>
<dbReference type="GO" id="GO:0031071">
    <property type="term" value="F:cysteine desulfurase activity"/>
    <property type="evidence" value="ECO:0007669"/>
    <property type="project" value="UniProtKB-EC"/>
</dbReference>
<dbReference type="PROSITE" id="PS00595">
    <property type="entry name" value="AA_TRANSFER_CLASS_5"/>
    <property type="match status" value="1"/>
</dbReference>
<comment type="caution">
    <text evidence="13">The sequence shown here is derived from an EMBL/GenBank/DDBJ whole genome shotgun (WGS) entry which is preliminary data.</text>
</comment>
<dbReference type="InterPro" id="IPR015424">
    <property type="entry name" value="PyrdxlP-dep_Trfase"/>
</dbReference>
<keyword evidence="4 10" id="KW-0001">2Fe-2S</keyword>
<feature type="binding site" description="via persulfide group" evidence="10">
    <location>
        <position position="328"/>
    </location>
    <ligand>
        <name>[2Fe-2S] cluster</name>
        <dbReference type="ChEBI" id="CHEBI:190135"/>
        <note>ligand shared with IscU</note>
    </ligand>
</feature>
<comment type="subunit">
    <text evidence="10">Homodimer. Forms a heterotetramer with IscU, interacts with other sulfur acceptors.</text>
</comment>
<comment type="catalytic activity">
    <reaction evidence="9 10">
        <text>(sulfur carrier)-H + L-cysteine = (sulfur carrier)-SH + L-alanine</text>
        <dbReference type="Rhea" id="RHEA:43892"/>
        <dbReference type="Rhea" id="RHEA-COMP:14737"/>
        <dbReference type="Rhea" id="RHEA-COMP:14739"/>
        <dbReference type="ChEBI" id="CHEBI:29917"/>
        <dbReference type="ChEBI" id="CHEBI:35235"/>
        <dbReference type="ChEBI" id="CHEBI:57972"/>
        <dbReference type="ChEBI" id="CHEBI:64428"/>
        <dbReference type="EC" id="2.8.1.7"/>
    </reaction>
</comment>
<evidence type="ECO:0000313" key="13">
    <source>
        <dbReference type="EMBL" id="MDQ0020687.1"/>
    </source>
</evidence>
<evidence type="ECO:0000256" key="10">
    <source>
        <dbReference type="HAMAP-Rule" id="MF_00331"/>
    </source>
</evidence>
<feature type="active site" description="Cysteine persulfide intermediate" evidence="10">
    <location>
        <position position="328"/>
    </location>
</feature>
<evidence type="ECO:0000256" key="11">
    <source>
        <dbReference type="RuleBase" id="RU004504"/>
    </source>
</evidence>
<comment type="similarity">
    <text evidence="2 10">Belongs to the class-V pyridoxal-phosphate-dependent aminotransferase family. NifS/IscS subfamily.</text>
</comment>
<evidence type="ECO:0000256" key="7">
    <source>
        <dbReference type="ARBA" id="ARBA00023004"/>
    </source>
</evidence>
<dbReference type="Gene3D" id="3.40.640.10">
    <property type="entry name" value="Type I PLP-dependent aspartate aminotransferase-like (Major domain)"/>
    <property type="match status" value="1"/>
</dbReference>
<feature type="binding site" evidence="10">
    <location>
        <begin position="75"/>
        <end position="76"/>
    </location>
    <ligand>
        <name>pyridoxal 5'-phosphate</name>
        <dbReference type="ChEBI" id="CHEBI:597326"/>
    </ligand>
</feature>
<dbReference type="HAMAP" id="MF_00331">
    <property type="entry name" value="Cys_desulf_IscS"/>
    <property type="match status" value="1"/>
</dbReference>
<dbReference type="InterPro" id="IPR000192">
    <property type="entry name" value="Aminotrans_V_dom"/>
</dbReference>
<keyword evidence="7 10" id="KW-0408">Iron</keyword>
<dbReference type="SUPFAM" id="SSF53383">
    <property type="entry name" value="PLP-dependent transferases"/>
    <property type="match status" value="1"/>
</dbReference>
<comment type="subcellular location">
    <subcellularLocation>
        <location evidence="10">Cytoplasm</location>
    </subcellularLocation>
</comment>